<gene>
    <name evidence="1" type="ORF">cyc_07686</name>
</gene>
<accession>A0A1D3D7G6</accession>
<dbReference type="VEuPathDB" id="ToxoDB:cyc_07686"/>
<reference evidence="1 2" key="1">
    <citation type="journal article" date="2016" name="BMC Genomics">
        <title>Comparative genomics reveals Cyclospora cayetanensis possesses coccidia-like metabolism and invasion components but unique surface antigens.</title>
        <authorList>
            <person name="Liu S."/>
            <person name="Wang L."/>
            <person name="Zheng H."/>
            <person name="Xu Z."/>
            <person name="Roellig D.M."/>
            <person name="Li N."/>
            <person name="Frace M.A."/>
            <person name="Tang K."/>
            <person name="Arrowood M.J."/>
            <person name="Moss D.M."/>
            <person name="Zhang L."/>
            <person name="Feng Y."/>
            <person name="Xiao L."/>
        </authorList>
    </citation>
    <scope>NUCLEOTIDE SEQUENCE [LARGE SCALE GENOMIC DNA]</scope>
    <source>
        <strain evidence="1 2">CHN_HEN01</strain>
    </source>
</reference>
<protein>
    <submittedName>
        <fullName evidence="1">Uncharacterized protein</fullName>
    </submittedName>
</protein>
<dbReference type="Proteomes" id="UP000095192">
    <property type="component" value="Unassembled WGS sequence"/>
</dbReference>
<dbReference type="InParanoid" id="A0A1D3D7G6"/>
<dbReference type="AlphaFoldDB" id="A0A1D3D7G6"/>
<dbReference type="EMBL" id="JROU02000398">
    <property type="protein sequence ID" value="OEH79396.1"/>
    <property type="molecule type" value="Genomic_DNA"/>
</dbReference>
<name>A0A1D3D7G6_9EIME</name>
<comment type="caution">
    <text evidence="1">The sequence shown here is derived from an EMBL/GenBank/DDBJ whole genome shotgun (WGS) entry which is preliminary data.</text>
</comment>
<evidence type="ECO:0000313" key="2">
    <source>
        <dbReference type="Proteomes" id="UP000095192"/>
    </source>
</evidence>
<proteinExistence type="predicted"/>
<evidence type="ECO:0000313" key="1">
    <source>
        <dbReference type="EMBL" id="OEH79396.1"/>
    </source>
</evidence>
<sequence length="172" mass="19172">MMLSWQVVWKPMAVRLLCLNLRWCRRGMLHVRKATISIAAREWLRLCADGVHLLMPVCVGYVQLVGCASEVRFGCGGGYAANVSLCADGARLLMLVCVDDVQLAALSSCLITCAQSSSINSRIERFCEYGAMPNWSFIRCGGLSHGVWMEKWSLVFNVWNAYASVAIRLGWF</sequence>
<keyword evidence="2" id="KW-1185">Reference proteome</keyword>
<organism evidence="1 2">
    <name type="scientific">Cyclospora cayetanensis</name>
    <dbReference type="NCBI Taxonomy" id="88456"/>
    <lineage>
        <taxon>Eukaryota</taxon>
        <taxon>Sar</taxon>
        <taxon>Alveolata</taxon>
        <taxon>Apicomplexa</taxon>
        <taxon>Conoidasida</taxon>
        <taxon>Coccidia</taxon>
        <taxon>Eucoccidiorida</taxon>
        <taxon>Eimeriorina</taxon>
        <taxon>Eimeriidae</taxon>
        <taxon>Cyclospora</taxon>
    </lineage>
</organism>